<feature type="non-terminal residue" evidence="1">
    <location>
        <position position="152"/>
    </location>
</feature>
<protein>
    <submittedName>
        <fullName evidence="1">Uncharacterized protein</fullName>
    </submittedName>
</protein>
<name>A0ABQ7TEG9_PHRPL</name>
<proteinExistence type="predicted"/>
<comment type="caution">
    <text evidence="1">The sequence shown here is derived from an EMBL/GenBank/DDBJ whole genome shotgun (WGS) entry which is preliminary data.</text>
</comment>
<reference evidence="1 2" key="1">
    <citation type="journal article" date="2022" name="Gigascience">
        <title>A chromosome-level genome assembly and annotation of the desert horned lizard, Phrynosoma platyrhinos, provides insight into chromosomal rearrangements among reptiles.</title>
        <authorList>
            <person name="Koochekian N."/>
            <person name="Ascanio A."/>
            <person name="Farleigh K."/>
            <person name="Card D.C."/>
            <person name="Schield D.R."/>
            <person name="Castoe T.A."/>
            <person name="Jezkova T."/>
        </authorList>
    </citation>
    <scope>NUCLEOTIDE SEQUENCE [LARGE SCALE GENOMIC DNA]</scope>
    <source>
        <strain evidence="1">NK-2021</strain>
    </source>
</reference>
<gene>
    <name evidence="1" type="ORF">JD844_008696</name>
</gene>
<dbReference type="Proteomes" id="UP000826234">
    <property type="component" value="Unassembled WGS sequence"/>
</dbReference>
<evidence type="ECO:0000313" key="1">
    <source>
        <dbReference type="EMBL" id="KAH0628033.1"/>
    </source>
</evidence>
<evidence type="ECO:0000313" key="2">
    <source>
        <dbReference type="Proteomes" id="UP000826234"/>
    </source>
</evidence>
<keyword evidence="2" id="KW-1185">Reference proteome</keyword>
<sequence length="152" mass="17104">MWQRTENFFSKWTPKGDGQVIVYGKLDKVLPEDAEFYFVYHGSIQRHVAFAKHVIDNTLESIIPAHREQEEVSVSVVMYSKEGAPVTLGFSSVIYKQDTACEIACFLVSHVDCLTSSSHDVLLSRFGLTPEDFQSMDHAVTLAMAYEEIPPA</sequence>
<accession>A0ABQ7TEG9</accession>
<dbReference type="PANTHER" id="PTHR13944">
    <property type="entry name" value="AGAP007712-PA"/>
    <property type="match status" value="1"/>
</dbReference>
<dbReference type="InterPro" id="IPR051632">
    <property type="entry name" value="Rho_GEF"/>
</dbReference>
<dbReference type="EMBL" id="JAIPUX010000439">
    <property type="protein sequence ID" value="KAH0628033.1"/>
    <property type="molecule type" value="Genomic_DNA"/>
</dbReference>
<dbReference type="PANTHER" id="PTHR13944:SF22">
    <property type="entry name" value="RHO GUANINE NUCLEOTIDE EXCHANGE FACTOR 28"/>
    <property type="match status" value="1"/>
</dbReference>
<organism evidence="1 2">
    <name type="scientific">Phrynosoma platyrhinos</name>
    <name type="common">Desert horned lizard</name>
    <dbReference type="NCBI Taxonomy" id="52577"/>
    <lineage>
        <taxon>Eukaryota</taxon>
        <taxon>Metazoa</taxon>
        <taxon>Chordata</taxon>
        <taxon>Craniata</taxon>
        <taxon>Vertebrata</taxon>
        <taxon>Euteleostomi</taxon>
        <taxon>Lepidosauria</taxon>
        <taxon>Squamata</taxon>
        <taxon>Bifurcata</taxon>
        <taxon>Unidentata</taxon>
        <taxon>Episquamata</taxon>
        <taxon>Toxicofera</taxon>
        <taxon>Iguania</taxon>
        <taxon>Phrynosomatidae</taxon>
        <taxon>Phrynosomatinae</taxon>
        <taxon>Phrynosoma</taxon>
    </lineage>
</organism>